<gene>
    <name evidence="1" type="ORF">CARN6_1662</name>
</gene>
<protein>
    <recommendedName>
        <fullName evidence="2">PcfJ-like protein</fullName>
    </recommendedName>
</protein>
<evidence type="ECO:0008006" key="2">
    <source>
        <dbReference type="Google" id="ProtNLM"/>
    </source>
</evidence>
<name>E6QLU7_9ZZZZ</name>
<evidence type="ECO:0000313" key="1">
    <source>
        <dbReference type="EMBL" id="CBI08218.1"/>
    </source>
</evidence>
<dbReference type="Pfam" id="PF14284">
    <property type="entry name" value="PcfJ"/>
    <property type="match status" value="1"/>
</dbReference>
<accession>E6QLU7</accession>
<organism evidence="1">
    <name type="scientific">mine drainage metagenome</name>
    <dbReference type="NCBI Taxonomy" id="410659"/>
    <lineage>
        <taxon>unclassified sequences</taxon>
        <taxon>metagenomes</taxon>
        <taxon>ecological metagenomes</taxon>
    </lineage>
</organism>
<dbReference type="AlphaFoldDB" id="E6QLU7"/>
<dbReference type="InterPro" id="IPR025586">
    <property type="entry name" value="PcfJ"/>
</dbReference>
<reference evidence="1" key="1">
    <citation type="submission" date="2009-10" db="EMBL/GenBank/DDBJ databases">
        <title>Diversity of trophic interactions inside an arsenic-rich microbial ecosystem.</title>
        <authorList>
            <person name="Bertin P.N."/>
            <person name="Heinrich-Salmeron A."/>
            <person name="Pelletier E."/>
            <person name="Goulhen-Chollet F."/>
            <person name="Arsene-Ploetze F."/>
            <person name="Gallien S."/>
            <person name="Calteau A."/>
            <person name="Vallenet D."/>
            <person name="Casiot C."/>
            <person name="Chane-Woon-Ming B."/>
            <person name="Giloteaux L."/>
            <person name="Barakat M."/>
            <person name="Bonnefoy V."/>
            <person name="Bruneel O."/>
            <person name="Chandler M."/>
            <person name="Cleiss J."/>
            <person name="Duran R."/>
            <person name="Elbaz-Poulichet F."/>
            <person name="Fonknechten N."/>
            <person name="Lauga B."/>
            <person name="Mornico D."/>
            <person name="Ortet P."/>
            <person name="Schaeffer C."/>
            <person name="Siguier P."/>
            <person name="Alexander Thil Smith A."/>
            <person name="Van Dorsselaer A."/>
            <person name="Weissenbach J."/>
            <person name="Medigue C."/>
            <person name="Le Paslier D."/>
        </authorList>
    </citation>
    <scope>NUCLEOTIDE SEQUENCE</scope>
</reference>
<proteinExistence type="predicted"/>
<comment type="caution">
    <text evidence="1">The sequence shown here is derived from an EMBL/GenBank/DDBJ whole genome shotgun (WGS) entry which is preliminary data.</text>
</comment>
<sequence length="338" mass="38698">MYAIHPLLGMLWRRPFREAMFREVGPFSYTQCADNGFGLLRDYGLSRAGLRRLHHIATVSPVVTTALLQSIILCGASDNIDHPFRLRSRRIAISFCRTLTRDPGKRDIPAIRHSLHVFNGFDPRPDITDYPDMAAVLQIWKTVGCAEENRTVYRDWLYNEVSERPGYLHRAVLDMVRRFPGQRRLNSAIRQWARRQSDQWHAQVLRLRMENYLAETGAQWEPLAGSPILPALPPLELDGEPLSITELCSAADLYDEGQTMQHCVATRVDRCVYGQSRIFSVAHEDGRRLSTLELHRQQSGRFVVAENLGFRNAPVSESLKSAVARWLQRLNALRIDIV</sequence>
<dbReference type="EMBL" id="CABQ01000193">
    <property type="protein sequence ID" value="CBI08218.1"/>
    <property type="molecule type" value="Genomic_DNA"/>
</dbReference>